<dbReference type="STRING" id="35608.A0A2U1PSL3"/>
<name>A0A2U1PSL3_ARTAN</name>
<keyword evidence="2" id="KW-0647">Proteasome</keyword>
<comment type="caution">
    <text evidence="2">The sequence shown here is derived from an EMBL/GenBank/DDBJ whole genome shotgun (WGS) entry which is preliminary data.</text>
</comment>
<dbReference type="Proteomes" id="UP000245207">
    <property type="component" value="Unassembled WGS sequence"/>
</dbReference>
<dbReference type="Gene3D" id="3.40.50.410">
    <property type="entry name" value="von Willebrand factor, type A domain"/>
    <property type="match status" value="1"/>
</dbReference>
<feature type="region of interest" description="Disordered" evidence="1">
    <location>
        <begin position="208"/>
        <end position="235"/>
    </location>
</feature>
<dbReference type="AlphaFoldDB" id="A0A2U1PSL3"/>
<feature type="compositionally biased region" description="Basic and acidic residues" evidence="1">
    <location>
        <begin position="208"/>
        <end position="218"/>
    </location>
</feature>
<organism evidence="2 3">
    <name type="scientific">Artemisia annua</name>
    <name type="common">Sweet wormwood</name>
    <dbReference type="NCBI Taxonomy" id="35608"/>
    <lineage>
        <taxon>Eukaryota</taxon>
        <taxon>Viridiplantae</taxon>
        <taxon>Streptophyta</taxon>
        <taxon>Embryophyta</taxon>
        <taxon>Tracheophyta</taxon>
        <taxon>Spermatophyta</taxon>
        <taxon>Magnoliopsida</taxon>
        <taxon>eudicotyledons</taxon>
        <taxon>Gunneridae</taxon>
        <taxon>Pentapetalae</taxon>
        <taxon>asterids</taxon>
        <taxon>campanulids</taxon>
        <taxon>Asterales</taxon>
        <taxon>Asteraceae</taxon>
        <taxon>Asteroideae</taxon>
        <taxon>Anthemideae</taxon>
        <taxon>Artemisiinae</taxon>
        <taxon>Artemisia</taxon>
    </lineage>
</organism>
<evidence type="ECO:0000256" key="1">
    <source>
        <dbReference type="SAM" id="MobiDB-lite"/>
    </source>
</evidence>
<evidence type="ECO:0000313" key="3">
    <source>
        <dbReference type="Proteomes" id="UP000245207"/>
    </source>
</evidence>
<dbReference type="GO" id="GO:0000502">
    <property type="term" value="C:proteasome complex"/>
    <property type="evidence" value="ECO:0007669"/>
    <property type="project" value="UniProtKB-KW"/>
</dbReference>
<reference evidence="2 3" key="1">
    <citation type="journal article" date="2018" name="Mol. Plant">
        <title>The genome of Artemisia annua provides insight into the evolution of Asteraceae family and artemisinin biosynthesis.</title>
        <authorList>
            <person name="Shen Q."/>
            <person name="Zhang L."/>
            <person name="Liao Z."/>
            <person name="Wang S."/>
            <person name="Yan T."/>
            <person name="Shi P."/>
            <person name="Liu M."/>
            <person name="Fu X."/>
            <person name="Pan Q."/>
            <person name="Wang Y."/>
            <person name="Lv Z."/>
            <person name="Lu X."/>
            <person name="Zhang F."/>
            <person name="Jiang W."/>
            <person name="Ma Y."/>
            <person name="Chen M."/>
            <person name="Hao X."/>
            <person name="Li L."/>
            <person name="Tang Y."/>
            <person name="Lv G."/>
            <person name="Zhou Y."/>
            <person name="Sun X."/>
            <person name="Brodelius P.E."/>
            <person name="Rose J.K.C."/>
            <person name="Tang K."/>
        </authorList>
    </citation>
    <scope>NUCLEOTIDE SEQUENCE [LARGE SCALE GENOMIC DNA]</scope>
    <source>
        <strain evidence="3">cv. Huhao1</strain>
        <tissue evidence="2">Leaf</tissue>
    </source>
</reference>
<accession>A0A2U1PSL3</accession>
<sequence>MAEVAVICVDSCYWVSRANGGKGLIRAQAEAIKFYCKEKLKIHPLNTVCLAAMGESPCFSEPTRDLEEISSALKRLSYTGMMHIPIRRVMYYFNRSDLPKRRLVVFAGGLVLMGREFLGECATAFKESNVAVDVINFGLQGPRKKPYLQDYFLAAADNNGNCRYLYAPSGSRVSLSKQLESSPIMPRVGEDEDGIALAALACLSMQKKREPRTYRPIREDEDAEDVETLGMNKGK</sequence>
<keyword evidence="3" id="KW-1185">Reference proteome</keyword>
<proteinExistence type="predicted"/>
<protein>
    <submittedName>
        <fullName evidence="2">26S proteasome non-ATPase regulatory subunit</fullName>
    </submittedName>
</protein>
<dbReference type="EMBL" id="PKPP01000783">
    <property type="protein sequence ID" value="PWA88749.1"/>
    <property type="molecule type" value="Genomic_DNA"/>
</dbReference>
<gene>
    <name evidence="2" type="ORF">CTI12_AA115250</name>
</gene>
<evidence type="ECO:0000313" key="2">
    <source>
        <dbReference type="EMBL" id="PWA88749.1"/>
    </source>
</evidence>
<dbReference type="InterPro" id="IPR036465">
    <property type="entry name" value="vWFA_dom_sf"/>
</dbReference>